<evidence type="ECO:0000256" key="1">
    <source>
        <dbReference type="ARBA" id="ARBA00004555"/>
    </source>
</evidence>
<accession>A0A8H7B6C2</accession>
<dbReference type="Pfam" id="PF12325">
    <property type="entry name" value="TMF_TATA_bd"/>
    <property type="match status" value="1"/>
</dbReference>
<dbReference type="InterPro" id="IPR022091">
    <property type="entry name" value="TMF_TATA-bd"/>
</dbReference>
<protein>
    <recommendedName>
        <fullName evidence="6">TATA element modulatory factor 1 TATA binding domain-containing protein</fullName>
    </recommendedName>
</protein>
<evidence type="ECO:0000313" key="8">
    <source>
        <dbReference type="Proteomes" id="UP000596902"/>
    </source>
</evidence>
<comment type="subcellular location">
    <subcellularLocation>
        <location evidence="1">Golgi apparatus</location>
    </subcellularLocation>
</comment>
<dbReference type="PANTHER" id="PTHR46515">
    <property type="entry name" value="TATA ELEMENT MODULATORY FACTOR TMF1"/>
    <property type="match status" value="1"/>
</dbReference>
<feature type="region of interest" description="Disordered" evidence="5">
    <location>
        <begin position="301"/>
        <end position="321"/>
    </location>
</feature>
<feature type="compositionally biased region" description="Polar residues" evidence="5">
    <location>
        <begin position="748"/>
        <end position="760"/>
    </location>
</feature>
<comment type="caution">
    <text evidence="7">The sequence shown here is derived from an EMBL/GenBank/DDBJ whole genome shotgun (WGS) entry which is preliminary data.</text>
</comment>
<feature type="compositionally biased region" description="Basic and acidic residues" evidence="5">
    <location>
        <begin position="147"/>
        <end position="167"/>
    </location>
</feature>
<proteinExistence type="predicted"/>
<evidence type="ECO:0000259" key="6">
    <source>
        <dbReference type="Pfam" id="PF12325"/>
    </source>
</evidence>
<dbReference type="Pfam" id="PF12329">
    <property type="entry name" value="TMF_DNA_bd"/>
    <property type="match status" value="1"/>
</dbReference>
<keyword evidence="3 4" id="KW-0175">Coiled coil</keyword>
<feature type="compositionally biased region" description="Pro residues" evidence="5">
    <location>
        <begin position="186"/>
        <end position="197"/>
    </location>
</feature>
<dbReference type="GeneID" id="62203608"/>
<feature type="region of interest" description="Disordered" evidence="5">
    <location>
        <begin position="684"/>
        <end position="763"/>
    </location>
</feature>
<evidence type="ECO:0000256" key="5">
    <source>
        <dbReference type="SAM" id="MobiDB-lite"/>
    </source>
</evidence>
<feature type="compositionally biased region" description="Low complexity" evidence="5">
    <location>
        <begin position="92"/>
        <end position="103"/>
    </location>
</feature>
<evidence type="ECO:0000256" key="2">
    <source>
        <dbReference type="ARBA" id="ARBA00023034"/>
    </source>
</evidence>
<organism evidence="7 8">
    <name type="scientific">Alternaria burnsii</name>
    <dbReference type="NCBI Taxonomy" id="1187904"/>
    <lineage>
        <taxon>Eukaryota</taxon>
        <taxon>Fungi</taxon>
        <taxon>Dikarya</taxon>
        <taxon>Ascomycota</taxon>
        <taxon>Pezizomycotina</taxon>
        <taxon>Dothideomycetes</taxon>
        <taxon>Pleosporomycetidae</taxon>
        <taxon>Pleosporales</taxon>
        <taxon>Pleosporineae</taxon>
        <taxon>Pleosporaceae</taxon>
        <taxon>Alternaria</taxon>
        <taxon>Alternaria sect. Alternaria</taxon>
    </lineage>
</organism>
<reference evidence="7" key="2">
    <citation type="submission" date="2020-08" db="EMBL/GenBank/DDBJ databases">
        <title>Draft Genome Sequence of Cumin Blight Pathogen Alternaria burnsii.</title>
        <authorList>
            <person name="Feng Z."/>
        </authorList>
    </citation>
    <scope>NUCLEOTIDE SEQUENCE</scope>
    <source>
        <strain evidence="7">CBS107.38</strain>
    </source>
</reference>
<feature type="compositionally biased region" description="Polar residues" evidence="5">
    <location>
        <begin position="203"/>
        <end position="233"/>
    </location>
</feature>
<dbReference type="PANTHER" id="PTHR46515:SF1">
    <property type="entry name" value="TATA ELEMENT MODULATORY FACTOR"/>
    <property type="match status" value="1"/>
</dbReference>
<feature type="region of interest" description="Disordered" evidence="5">
    <location>
        <begin position="372"/>
        <end position="391"/>
    </location>
</feature>
<evidence type="ECO:0000313" key="7">
    <source>
        <dbReference type="EMBL" id="KAF7677171.1"/>
    </source>
</evidence>
<feature type="domain" description="TATA element modulatory factor 1 TATA binding" evidence="6">
    <location>
        <begin position="796"/>
        <end position="895"/>
    </location>
</feature>
<dbReference type="CDD" id="cd06503">
    <property type="entry name" value="ATP-synt_Fo_b"/>
    <property type="match status" value="1"/>
</dbReference>
<dbReference type="GO" id="GO:0005783">
    <property type="term" value="C:endoplasmic reticulum"/>
    <property type="evidence" value="ECO:0007669"/>
    <property type="project" value="TreeGrafter"/>
</dbReference>
<evidence type="ECO:0000256" key="4">
    <source>
        <dbReference type="SAM" id="Coils"/>
    </source>
</evidence>
<dbReference type="InterPro" id="IPR022092">
    <property type="entry name" value="TMF_DNA-bd"/>
</dbReference>
<evidence type="ECO:0000256" key="3">
    <source>
        <dbReference type="ARBA" id="ARBA00023054"/>
    </source>
</evidence>
<gene>
    <name evidence="7" type="ORF">GT037_005383</name>
</gene>
<feature type="compositionally biased region" description="Basic residues" evidence="5">
    <location>
        <begin position="730"/>
        <end position="739"/>
    </location>
</feature>
<dbReference type="RefSeq" id="XP_038787380.1">
    <property type="nucleotide sequence ID" value="XM_038930430.1"/>
</dbReference>
<sequence length="1368" mass="153106">MKLSVYLYDDYQAELKKYEEQSRHTQQGCKGTMSGKNWWNSAISGLESRLDTILAEDGTPKSAGAGPDAAAKTEGTDKAATDKKLAVEPEASRNSSRSRPNSRLQDRLAKAVNKGSEARTSSDLGSRPASPAVNAVTASPRASIDSKAPEEATTVKEDEATKSDSSKAGEPLQTPQPAVEASAPIVSPPATSPPPTPLVAEQPKSTPVPTMSMPSIPSIVTPQTSSPRQSFDSDPSRPSVDAITPTPPPEARDPEEIQVELSLLQNTYQETLKDNREELNAHLERIDALQSKLTYMSEQLAASAKAAKSDSGATPADKKLADKDAQIAALMEEGQKLSKTEMKHLTTIKKMRAKALEQDKEIATLKQRLTKAEKSITDQSERARRAEAAEKSAQEKLKIVGKIEKDIETIRAEREEAGLTISELRKQLNDALSRAEDAEKRVQSGALEAEKRATASLKEDIENVRIEKKLAEDRAKRELQVARDEAKSQQEKAKVAELELRGEIANLESKLELLRSRTEEASSSAAGDSQAKLLRQIETLQTQYSLASENWQGIETTLTSRVAALEKDRDETAKRESDVRRKARDVNSKARRLEDELENINERARAFEHDLTEQRAAAQKLQARLTQAESAAQDAQAELEREKKVWEAELQQRIEDEKNKWKVEIQTPSLMGESQYLRTDSPSIAQRRHSPDPLGIYNRRPNPRSITSGMDLPMMSPMDRMFDEASRRPSSSRHNKSNKVRTPEIGTPQRQDSIPSSMSNLAGGVPDTPSIHTVDHDNDPFENTSSPHRTINDMISVSTAGAGPSVQLVERMSAAVRRLESEKATHKEELARLTAQRDEAREEVVALMREVDEARKNGDRVADLEKRMDEMQVREEAALDMLGEKTERVEELEGDRLEMSLYELDMRHMLTLYIYMLGWTLQELLAPSNVEFYDQDWTFRGSRKDHTDTISEFTSIPTEVLLKPRTIYMESVGARMSWASSRVTKRTEDIAYCLLGIFEINMPLIYGEGKRAFLRLQEEIIKRNNDLTILGWDSVSYYKRWDGLVEVLAGSPAAFAGSAKLQNISIGLGPEFSITNRGLLLTGDFKLSYRSSRQKPEKSTYVLQIATTGDSATREIGLRKLAPHLYGRLRRLPPSGYYNASSGFDDSDYITKSDNITETPTDEDTIYIRTDFRHTDDFTHLAASRNNALHIPKQEDLEILQVTPRLLWDHSDAVFLQTRQGTPYPYYSSVVAVLFKSGVGGYKDHIFLVYESGVVHPVLHVFSESSAEEHLQDIGRLFPAWSEERSRRLRGSDYHDPIPEKDISWEDIRKEAPWILKKGDSVVMSGSQGRCTIRFFLESDMLYPYNIPVISLKPSVTHSQSGIDTIQK</sequence>
<feature type="compositionally biased region" description="Basic and acidic residues" evidence="5">
    <location>
        <begin position="74"/>
        <end position="91"/>
    </location>
</feature>
<feature type="coiled-coil region" evidence="4">
    <location>
        <begin position="809"/>
        <end position="881"/>
    </location>
</feature>
<dbReference type="InterPro" id="IPR052602">
    <property type="entry name" value="Growth_transcription_reg"/>
</dbReference>
<dbReference type="EMBL" id="JAAABM010000006">
    <property type="protein sequence ID" value="KAF7677171.1"/>
    <property type="molecule type" value="Genomic_DNA"/>
</dbReference>
<dbReference type="GO" id="GO:0005794">
    <property type="term" value="C:Golgi apparatus"/>
    <property type="evidence" value="ECO:0007669"/>
    <property type="project" value="UniProtKB-SubCell"/>
</dbReference>
<feature type="coiled-coil region" evidence="4">
    <location>
        <begin position="576"/>
        <end position="656"/>
    </location>
</feature>
<reference evidence="7" key="1">
    <citation type="submission" date="2020-01" db="EMBL/GenBank/DDBJ databases">
        <authorList>
            <person name="Feng Z.H.Z."/>
        </authorList>
    </citation>
    <scope>NUCLEOTIDE SEQUENCE</scope>
    <source>
        <strain evidence="7">CBS107.38</strain>
    </source>
</reference>
<name>A0A8H7B6C2_9PLEO</name>
<keyword evidence="8" id="KW-1185">Reference proteome</keyword>
<dbReference type="Proteomes" id="UP000596902">
    <property type="component" value="Unassembled WGS sequence"/>
</dbReference>
<feature type="region of interest" description="Disordered" evidence="5">
    <location>
        <begin position="54"/>
        <end position="256"/>
    </location>
</feature>
<keyword evidence="2" id="KW-0333">Golgi apparatus</keyword>